<dbReference type="Gene3D" id="2.20.25.110">
    <property type="entry name" value="S-adenosyl-L-methionine-dependent methyltransferases"/>
    <property type="match status" value="1"/>
</dbReference>
<dbReference type="Pfam" id="PF13649">
    <property type="entry name" value="Methyltransf_25"/>
    <property type="match status" value="1"/>
</dbReference>
<keyword evidence="1 3" id="KW-0808">Transferase</keyword>
<evidence type="ECO:0000259" key="2">
    <source>
        <dbReference type="Pfam" id="PF13649"/>
    </source>
</evidence>
<name>A0A1M6Y5A4_9FIRM</name>
<dbReference type="CDD" id="cd02440">
    <property type="entry name" value="AdoMet_MTases"/>
    <property type="match status" value="1"/>
</dbReference>
<keyword evidence="4" id="KW-1185">Reference proteome</keyword>
<dbReference type="Proteomes" id="UP000184386">
    <property type="component" value="Unassembled WGS sequence"/>
</dbReference>
<organism evidence="3 4">
    <name type="scientific">Anaerocolumna jejuensis DSM 15929</name>
    <dbReference type="NCBI Taxonomy" id="1121322"/>
    <lineage>
        <taxon>Bacteria</taxon>
        <taxon>Bacillati</taxon>
        <taxon>Bacillota</taxon>
        <taxon>Clostridia</taxon>
        <taxon>Lachnospirales</taxon>
        <taxon>Lachnospiraceae</taxon>
        <taxon>Anaerocolumna</taxon>
    </lineage>
</organism>
<accession>A0A1M6Y5A4</accession>
<dbReference type="GO" id="GO:0032259">
    <property type="term" value="P:methylation"/>
    <property type="evidence" value="ECO:0007669"/>
    <property type="project" value="UniProtKB-KW"/>
</dbReference>
<evidence type="ECO:0000313" key="3">
    <source>
        <dbReference type="EMBL" id="SHL13145.1"/>
    </source>
</evidence>
<dbReference type="PANTHER" id="PTHR43861">
    <property type="entry name" value="TRANS-ACONITATE 2-METHYLTRANSFERASE-RELATED"/>
    <property type="match status" value="1"/>
</dbReference>
<evidence type="ECO:0000256" key="1">
    <source>
        <dbReference type="ARBA" id="ARBA00022679"/>
    </source>
</evidence>
<dbReference type="InterPro" id="IPR029063">
    <property type="entry name" value="SAM-dependent_MTases_sf"/>
</dbReference>
<proteinExistence type="predicted"/>
<feature type="domain" description="Methyltransferase" evidence="2">
    <location>
        <begin position="42"/>
        <end position="145"/>
    </location>
</feature>
<evidence type="ECO:0000313" key="4">
    <source>
        <dbReference type="Proteomes" id="UP000184386"/>
    </source>
</evidence>
<dbReference type="SUPFAM" id="SSF53335">
    <property type="entry name" value="S-adenosyl-L-methionine-dependent methyltransferases"/>
    <property type="match status" value="1"/>
</dbReference>
<keyword evidence="3" id="KW-0489">Methyltransferase</keyword>
<gene>
    <name evidence="3" type="ORF">SAMN02745136_04145</name>
</gene>
<dbReference type="Gene3D" id="3.40.50.150">
    <property type="entry name" value="Vaccinia Virus protein VP39"/>
    <property type="match status" value="1"/>
</dbReference>
<dbReference type="InterPro" id="IPR041698">
    <property type="entry name" value="Methyltransf_25"/>
</dbReference>
<dbReference type="EMBL" id="FRAC01000024">
    <property type="protein sequence ID" value="SHL13145.1"/>
    <property type="molecule type" value="Genomic_DNA"/>
</dbReference>
<dbReference type="GO" id="GO:0008168">
    <property type="term" value="F:methyltransferase activity"/>
    <property type="evidence" value="ECO:0007669"/>
    <property type="project" value="UniProtKB-KW"/>
</dbReference>
<dbReference type="RefSeq" id="WP_073278821.1">
    <property type="nucleotide sequence ID" value="NZ_FRAC01000024.1"/>
</dbReference>
<dbReference type="AlphaFoldDB" id="A0A1M6Y5A4"/>
<reference evidence="3 4" key="1">
    <citation type="submission" date="2016-11" db="EMBL/GenBank/DDBJ databases">
        <authorList>
            <person name="Jaros S."/>
            <person name="Januszkiewicz K."/>
            <person name="Wedrychowicz H."/>
        </authorList>
    </citation>
    <scope>NUCLEOTIDE SEQUENCE [LARGE SCALE GENOMIC DNA]</scope>
    <source>
        <strain evidence="3 4">DSM 15929</strain>
    </source>
</reference>
<protein>
    <submittedName>
        <fullName evidence="3">Methyltransferase domain-containing protein</fullName>
    </submittedName>
</protein>
<dbReference type="OrthoDB" id="9811589at2"/>
<sequence>MEAYTGFAQVYDKFMDNVPYDEWAQDIRKILLKYGVSEGILLDLGCGTGNITRRLADCGYDMIGIDISEEMLQIAMEKKYEEDEDIPQASKREDILYLNQDMRDFELYGTVSAVVCTCDSLNYITKEEELLHIFSLVNNYLEAGGIFLFDMNTEYKYKEILGDSVIAENREDCSFIWENYFDEKESINEYQVTIFVEAEEEEEERHNQGRLYEKFSETHYQKAYSIDTVKALLEKAGMEFIGIYEAFLDEPPAETTQRVCFLAREKFQPGKVYQ</sequence>
<dbReference type="STRING" id="1121322.SAMN02745136_04145"/>